<feature type="domain" description="UspA" evidence="2">
    <location>
        <begin position="22"/>
        <end position="159"/>
    </location>
</feature>
<feature type="domain" description="UspA" evidence="2">
    <location>
        <begin position="196"/>
        <end position="333"/>
    </location>
</feature>
<dbReference type="EMBL" id="WBVT01000001">
    <property type="protein sequence ID" value="KAB7791424.1"/>
    <property type="molecule type" value="Genomic_DNA"/>
</dbReference>
<dbReference type="InterPro" id="IPR014729">
    <property type="entry name" value="Rossmann-like_a/b/a_fold"/>
</dbReference>
<evidence type="ECO:0000256" key="1">
    <source>
        <dbReference type="ARBA" id="ARBA00008791"/>
    </source>
</evidence>
<dbReference type="InterPro" id="IPR006015">
    <property type="entry name" value="Universal_stress_UspA"/>
</dbReference>
<evidence type="ECO:0000313" key="3">
    <source>
        <dbReference type="EMBL" id="KAB7791424.1"/>
    </source>
</evidence>
<proteinExistence type="inferred from homology"/>
<dbReference type="SUPFAM" id="SSF52402">
    <property type="entry name" value="Adenine nucleotide alpha hydrolases-like"/>
    <property type="match status" value="2"/>
</dbReference>
<dbReference type="Gene3D" id="3.40.50.620">
    <property type="entry name" value="HUPs"/>
    <property type="match status" value="2"/>
</dbReference>
<evidence type="ECO:0000259" key="2">
    <source>
        <dbReference type="Pfam" id="PF00582"/>
    </source>
</evidence>
<dbReference type="PANTHER" id="PTHR31964">
    <property type="entry name" value="ADENINE NUCLEOTIDE ALPHA HYDROLASES-LIKE SUPERFAMILY PROTEIN"/>
    <property type="match status" value="1"/>
</dbReference>
<dbReference type="Proteomes" id="UP000441772">
    <property type="component" value="Unassembled WGS sequence"/>
</dbReference>
<sequence>MTDANVDAGMGIAREAWNERGDIVVGVDGSAESFAALQWALDEAALTGSAVNAVYAWSHSWDAGSRPQSEEDWERARQDITRRLLSWVEEASRGMSFDHDRLKLTSVHASGTSGLLQIGSDARQIVVGRRSLGRVTRWFVGSLSASLAESAKVPVTVVRVAGSEDQHVEDSIARSLAPEVTIHHDADSVTSPQESRPVVVGVDGSETSRHALRFAAREAALHDVPLHVMFCWQLRDLGEVPGYENAVAPLDAGQEYAMSIARRTLDGIDVEPDVDVHVNAFHIAAAKGLANASRYASHLVVGSRGLSGLDAHFLGSVSRQILNFAECTVTVVH</sequence>
<name>A0A6I1GIB7_9BIFI</name>
<keyword evidence="4" id="KW-1185">Reference proteome</keyword>
<comment type="caution">
    <text evidence="3">The sequence shown here is derived from an EMBL/GenBank/DDBJ whole genome shotgun (WGS) entry which is preliminary data.</text>
</comment>
<gene>
    <name evidence="3" type="ORF">F7D09_0099</name>
</gene>
<dbReference type="PANTHER" id="PTHR31964:SF113">
    <property type="entry name" value="USPA DOMAIN-CONTAINING PROTEIN"/>
    <property type="match status" value="1"/>
</dbReference>
<reference evidence="3 4" key="1">
    <citation type="submission" date="2019-09" db="EMBL/GenBank/DDBJ databases">
        <title>Characterization of the phylogenetic diversity of two novel species belonging to the genus Bifidobacterium: Bifidobacterium cebidarum sp. nov. and Bifidobacterium leontopitheci sp. nov.</title>
        <authorList>
            <person name="Lugli G.A."/>
            <person name="Duranti S."/>
            <person name="Milani C."/>
            <person name="Turroni F."/>
            <person name="Ventura M."/>
        </authorList>
    </citation>
    <scope>NUCLEOTIDE SEQUENCE [LARGE SCALE GENOMIC DNA]</scope>
    <source>
        <strain evidence="3 4">LMG 31471</strain>
    </source>
</reference>
<dbReference type="PRINTS" id="PR01438">
    <property type="entry name" value="UNVRSLSTRESS"/>
</dbReference>
<organism evidence="3 4">
    <name type="scientific">Bifidobacterium leontopitheci</name>
    <dbReference type="NCBI Taxonomy" id="2650774"/>
    <lineage>
        <taxon>Bacteria</taxon>
        <taxon>Bacillati</taxon>
        <taxon>Actinomycetota</taxon>
        <taxon>Actinomycetes</taxon>
        <taxon>Bifidobacteriales</taxon>
        <taxon>Bifidobacteriaceae</taxon>
        <taxon>Bifidobacterium</taxon>
    </lineage>
</organism>
<evidence type="ECO:0000313" key="4">
    <source>
        <dbReference type="Proteomes" id="UP000441772"/>
    </source>
</evidence>
<dbReference type="InterPro" id="IPR006016">
    <property type="entry name" value="UspA"/>
</dbReference>
<comment type="similarity">
    <text evidence="1">Belongs to the universal stress protein A family.</text>
</comment>
<protein>
    <submittedName>
        <fullName evidence="3">Universal stress protein</fullName>
    </submittedName>
</protein>
<accession>A0A6I1GIB7</accession>
<dbReference type="Pfam" id="PF00582">
    <property type="entry name" value="Usp"/>
    <property type="match status" value="2"/>
</dbReference>
<dbReference type="AlphaFoldDB" id="A0A6I1GIB7"/>